<dbReference type="STRING" id="4081.A0A3Q7FMD1"/>
<reference evidence="2" key="1">
    <citation type="journal article" date="2012" name="Nature">
        <title>The tomato genome sequence provides insights into fleshy fruit evolution.</title>
        <authorList>
            <consortium name="Tomato Genome Consortium"/>
        </authorList>
    </citation>
    <scope>NUCLEOTIDE SEQUENCE [LARGE SCALE GENOMIC DNA]</scope>
    <source>
        <strain evidence="2">cv. Heinz 1706</strain>
    </source>
</reference>
<dbReference type="EnsemblPlants" id="Solyc03g079860.2.1">
    <property type="protein sequence ID" value="Solyc03g079860.2.1"/>
    <property type="gene ID" value="Solyc03g079860.2"/>
</dbReference>
<evidence type="ECO:0000259" key="1">
    <source>
        <dbReference type="Pfam" id="PF04765"/>
    </source>
</evidence>
<dbReference type="Gramene" id="Solyc03g079860.2.1">
    <property type="protein sequence ID" value="Solyc03g079860.2.1"/>
    <property type="gene ID" value="Solyc03g079860.2"/>
</dbReference>
<sequence>MGLRSSGSFGSLQQQLFQNSSSPIQTTPPIPRKPPKLFKEEEGLFLWICKFAPRKNVGMLLHCVVSAAAFLWVLHVGKACPVCYLPVEQAIALMPDAPSFSPGVSNLTYIHEENQSKADFGGSDFGGYPSLFQRNDSDIRESMRLHCGFVRGIRPGDQTSFDIDDSNLLEMESCQGAFDLIRQPKNTSEYAKKNACFYMFVDEQTEAFLRNSSELNSSMRIGLWRIVVVHNLPYGDLRRNRKVNVHNVTLPI</sequence>
<dbReference type="PaxDb" id="4081-Solyc03g079860.1.1"/>
<dbReference type="Proteomes" id="UP000004994">
    <property type="component" value="Chromosome 3"/>
</dbReference>
<dbReference type="Pfam" id="PF04765">
    <property type="entry name" value="TOD1_MUCI70"/>
    <property type="match status" value="1"/>
</dbReference>
<dbReference type="AlphaFoldDB" id="A0A3Q7FMD1"/>
<organism evidence="2">
    <name type="scientific">Solanum lycopersicum</name>
    <name type="common">Tomato</name>
    <name type="synonym">Lycopersicon esculentum</name>
    <dbReference type="NCBI Taxonomy" id="4081"/>
    <lineage>
        <taxon>Eukaryota</taxon>
        <taxon>Viridiplantae</taxon>
        <taxon>Streptophyta</taxon>
        <taxon>Embryophyta</taxon>
        <taxon>Tracheophyta</taxon>
        <taxon>Spermatophyta</taxon>
        <taxon>Magnoliopsida</taxon>
        <taxon>eudicotyledons</taxon>
        <taxon>Gunneridae</taxon>
        <taxon>Pentapetalae</taxon>
        <taxon>asterids</taxon>
        <taxon>lamiids</taxon>
        <taxon>Solanales</taxon>
        <taxon>Solanaceae</taxon>
        <taxon>Solanoideae</taxon>
        <taxon>Solaneae</taxon>
        <taxon>Solanum</taxon>
        <taxon>Solanum subgen. Lycopersicon</taxon>
    </lineage>
</organism>
<evidence type="ECO:0000313" key="3">
    <source>
        <dbReference type="Proteomes" id="UP000004994"/>
    </source>
</evidence>
<dbReference type="PANTHER" id="PTHR12956:SF76">
    <property type="entry name" value="F3H9.11 PROTEIN"/>
    <property type="match status" value="1"/>
</dbReference>
<accession>A0A3Q7FMD1</accession>
<proteinExistence type="predicted"/>
<reference evidence="2" key="2">
    <citation type="submission" date="2019-01" db="UniProtKB">
        <authorList>
            <consortium name="EnsemblPlants"/>
        </authorList>
    </citation>
    <scope>IDENTIFICATION</scope>
    <source>
        <strain evidence="2">cv. Heinz 1706</strain>
    </source>
</reference>
<name>A0A3Q7FMD1_SOLLC</name>
<dbReference type="InterPro" id="IPR006852">
    <property type="entry name" value="TOD1_MUCI70"/>
</dbReference>
<evidence type="ECO:0000313" key="2">
    <source>
        <dbReference type="EnsemblPlants" id="Solyc03g079860.2.1"/>
    </source>
</evidence>
<dbReference type="InParanoid" id="A0A3Q7FMD1"/>
<protein>
    <recommendedName>
        <fullName evidence="1">TOD1/MUCI70 glycosyltransferase-like domain-containing protein</fullName>
    </recommendedName>
</protein>
<dbReference type="PANTHER" id="PTHR12956">
    <property type="entry name" value="ALKALINE CERAMIDASE-RELATED"/>
    <property type="match status" value="1"/>
</dbReference>
<keyword evidence="3" id="KW-1185">Reference proteome</keyword>
<dbReference type="InterPro" id="IPR048354">
    <property type="entry name" value="TOD1_MUCI70_glycTrfase_dom"/>
</dbReference>
<feature type="domain" description="TOD1/MUCI70 glycosyltransferase-like" evidence="1">
    <location>
        <begin position="107"/>
        <end position="243"/>
    </location>
</feature>